<feature type="transmembrane region" description="Helical" evidence="7">
    <location>
        <begin position="80"/>
        <end position="102"/>
    </location>
</feature>
<dbReference type="Proteomes" id="UP001143474">
    <property type="component" value="Unassembled WGS sequence"/>
</dbReference>
<feature type="domain" description="ABC transmembrane type-1" evidence="8">
    <location>
        <begin position="77"/>
        <end position="289"/>
    </location>
</feature>
<evidence type="ECO:0000256" key="5">
    <source>
        <dbReference type="ARBA" id="ARBA00022989"/>
    </source>
</evidence>
<feature type="transmembrane region" description="Helical" evidence="7">
    <location>
        <begin position="21"/>
        <end position="46"/>
    </location>
</feature>
<evidence type="ECO:0000259" key="8">
    <source>
        <dbReference type="PROSITE" id="PS50928"/>
    </source>
</evidence>
<evidence type="ECO:0000313" key="9">
    <source>
        <dbReference type="EMBL" id="GLK14148.1"/>
    </source>
</evidence>
<keyword evidence="2 7" id="KW-0813">Transport</keyword>
<evidence type="ECO:0000256" key="7">
    <source>
        <dbReference type="RuleBase" id="RU363032"/>
    </source>
</evidence>
<evidence type="ECO:0000256" key="1">
    <source>
        <dbReference type="ARBA" id="ARBA00004651"/>
    </source>
</evidence>
<reference evidence="9" key="2">
    <citation type="submission" date="2023-01" db="EMBL/GenBank/DDBJ databases">
        <authorList>
            <person name="Sun Q."/>
            <person name="Evtushenko L."/>
        </authorList>
    </citation>
    <scope>NUCLEOTIDE SEQUENCE</scope>
    <source>
        <strain evidence="9">VKM Ac-2007</strain>
    </source>
</reference>
<dbReference type="SUPFAM" id="SSF161098">
    <property type="entry name" value="MetI-like"/>
    <property type="match status" value="1"/>
</dbReference>
<dbReference type="Gene3D" id="1.10.3720.10">
    <property type="entry name" value="MetI-like"/>
    <property type="match status" value="1"/>
</dbReference>
<feature type="transmembrane region" description="Helical" evidence="7">
    <location>
        <begin position="268"/>
        <end position="288"/>
    </location>
</feature>
<evidence type="ECO:0000256" key="3">
    <source>
        <dbReference type="ARBA" id="ARBA00022475"/>
    </source>
</evidence>
<name>A0A9W6I9L2_9ACTN</name>
<dbReference type="PANTHER" id="PTHR30193:SF37">
    <property type="entry name" value="INNER MEMBRANE ABC TRANSPORTER PERMEASE PROTEIN YCJO"/>
    <property type="match status" value="1"/>
</dbReference>
<feature type="transmembrane region" description="Helical" evidence="7">
    <location>
        <begin position="114"/>
        <end position="135"/>
    </location>
</feature>
<reference evidence="9" key="1">
    <citation type="journal article" date="2014" name="Int. J. Syst. Evol. Microbiol.">
        <title>Complete genome sequence of Corynebacterium casei LMG S-19264T (=DSM 44701T), isolated from a smear-ripened cheese.</title>
        <authorList>
            <consortium name="US DOE Joint Genome Institute (JGI-PGF)"/>
            <person name="Walter F."/>
            <person name="Albersmeier A."/>
            <person name="Kalinowski J."/>
            <person name="Ruckert C."/>
        </authorList>
    </citation>
    <scope>NUCLEOTIDE SEQUENCE</scope>
    <source>
        <strain evidence="9">VKM Ac-2007</strain>
    </source>
</reference>
<keyword evidence="3" id="KW-1003">Cell membrane</keyword>
<dbReference type="GO" id="GO:0005886">
    <property type="term" value="C:plasma membrane"/>
    <property type="evidence" value="ECO:0007669"/>
    <property type="project" value="UniProtKB-SubCell"/>
</dbReference>
<accession>A0A9W6I9L2</accession>
<dbReference type="InterPro" id="IPR051393">
    <property type="entry name" value="ABC_transporter_permease"/>
</dbReference>
<dbReference type="InterPro" id="IPR035906">
    <property type="entry name" value="MetI-like_sf"/>
</dbReference>
<sequence>MGTGASPARRGTGQGRIAAVLLAPAMLLITLFVILPGLLAFTAGLFRVDLTNGVRWTWSGVENFAAVLADPAVRQALVNTLVYCALTIVPSLVIGLGLALLANSFTRGRKVLQTLLFLPFTANLVAMAVVFRYIFDLRGGFANQALAVAGIGPVNFLGDTRYALPTVAAVGVWRGAALAMIMFLAGLTSVPTAVHEACAADGITRFTKLRLVILPLLRPTTVFVTVLTAIQAVQVFDTINVMTQGGPLGATETALTMTWRLGFAYYDLGQGAALSTLLLVVLVGAGVLRRGALTGGVR</sequence>
<dbReference type="PANTHER" id="PTHR30193">
    <property type="entry name" value="ABC TRANSPORTER PERMEASE PROTEIN"/>
    <property type="match status" value="1"/>
</dbReference>
<dbReference type="CDD" id="cd06261">
    <property type="entry name" value="TM_PBP2"/>
    <property type="match status" value="1"/>
</dbReference>
<comment type="similarity">
    <text evidence="7">Belongs to the binding-protein-dependent transport system permease family.</text>
</comment>
<protein>
    <submittedName>
        <fullName evidence="9">ABC transporter permease</fullName>
    </submittedName>
</protein>
<proteinExistence type="inferred from homology"/>
<dbReference type="PROSITE" id="PS50928">
    <property type="entry name" value="ABC_TM1"/>
    <property type="match status" value="1"/>
</dbReference>
<evidence type="ECO:0000313" key="10">
    <source>
        <dbReference type="Proteomes" id="UP001143474"/>
    </source>
</evidence>
<keyword evidence="4 7" id="KW-0812">Transmembrane</keyword>
<dbReference type="InterPro" id="IPR000515">
    <property type="entry name" value="MetI-like"/>
</dbReference>
<feature type="transmembrane region" description="Helical" evidence="7">
    <location>
        <begin position="162"/>
        <end position="190"/>
    </location>
</feature>
<dbReference type="GO" id="GO:0055085">
    <property type="term" value="P:transmembrane transport"/>
    <property type="evidence" value="ECO:0007669"/>
    <property type="project" value="InterPro"/>
</dbReference>
<dbReference type="AlphaFoldDB" id="A0A9W6I9L2"/>
<keyword evidence="10" id="KW-1185">Reference proteome</keyword>
<evidence type="ECO:0000256" key="6">
    <source>
        <dbReference type="ARBA" id="ARBA00023136"/>
    </source>
</evidence>
<keyword evidence="6 7" id="KW-0472">Membrane</keyword>
<gene>
    <name evidence="9" type="ORF">GCM10017600_75600</name>
</gene>
<feature type="transmembrane region" description="Helical" evidence="7">
    <location>
        <begin position="211"/>
        <end position="233"/>
    </location>
</feature>
<evidence type="ECO:0000256" key="2">
    <source>
        <dbReference type="ARBA" id="ARBA00022448"/>
    </source>
</evidence>
<dbReference type="Pfam" id="PF00528">
    <property type="entry name" value="BPD_transp_1"/>
    <property type="match status" value="1"/>
</dbReference>
<dbReference type="EMBL" id="BSEV01000029">
    <property type="protein sequence ID" value="GLK14148.1"/>
    <property type="molecule type" value="Genomic_DNA"/>
</dbReference>
<organism evidence="9 10">
    <name type="scientific">Streptosporangium carneum</name>
    <dbReference type="NCBI Taxonomy" id="47481"/>
    <lineage>
        <taxon>Bacteria</taxon>
        <taxon>Bacillati</taxon>
        <taxon>Actinomycetota</taxon>
        <taxon>Actinomycetes</taxon>
        <taxon>Streptosporangiales</taxon>
        <taxon>Streptosporangiaceae</taxon>
        <taxon>Streptosporangium</taxon>
    </lineage>
</organism>
<keyword evidence="5 7" id="KW-1133">Transmembrane helix</keyword>
<comment type="subcellular location">
    <subcellularLocation>
        <location evidence="1 7">Cell membrane</location>
        <topology evidence="1 7">Multi-pass membrane protein</topology>
    </subcellularLocation>
</comment>
<evidence type="ECO:0000256" key="4">
    <source>
        <dbReference type="ARBA" id="ARBA00022692"/>
    </source>
</evidence>
<comment type="caution">
    <text evidence="9">The sequence shown here is derived from an EMBL/GenBank/DDBJ whole genome shotgun (WGS) entry which is preliminary data.</text>
</comment>